<accession>A0A8S1REL2</accession>
<gene>
    <name evidence="3" type="ORF">PSON_ATCC_30995.1.T1590038</name>
</gene>
<organism evidence="3 4">
    <name type="scientific">Paramecium sonneborni</name>
    <dbReference type="NCBI Taxonomy" id="65129"/>
    <lineage>
        <taxon>Eukaryota</taxon>
        <taxon>Sar</taxon>
        <taxon>Alveolata</taxon>
        <taxon>Ciliophora</taxon>
        <taxon>Intramacronucleata</taxon>
        <taxon>Oligohymenophorea</taxon>
        <taxon>Peniculida</taxon>
        <taxon>Parameciidae</taxon>
        <taxon>Paramecium</taxon>
    </lineage>
</organism>
<name>A0A8S1REL2_9CILI</name>
<evidence type="ECO:0000313" key="3">
    <source>
        <dbReference type="EMBL" id="CAD8125440.1"/>
    </source>
</evidence>
<evidence type="ECO:0000256" key="1">
    <source>
        <dbReference type="SAM" id="Phobius"/>
    </source>
</evidence>
<comment type="caution">
    <text evidence="3">The sequence shown here is derived from an EMBL/GenBank/DDBJ whole genome shotgun (WGS) entry which is preliminary data.</text>
</comment>
<keyword evidence="2" id="KW-0732">Signal</keyword>
<feature type="signal peptide" evidence="2">
    <location>
        <begin position="1"/>
        <end position="20"/>
    </location>
</feature>
<dbReference type="Proteomes" id="UP000692954">
    <property type="component" value="Unassembled WGS sequence"/>
</dbReference>
<proteinExistence type="predicted"/>
<dbReference type="EMBL" id="CAJJDN010000159">
    <property type="protein sequence ID" value="CAD8125440.1"/>
    <property type="molecule type" value="Genomic_DNA"/>
</dbReference>
<keyword evidence="1" id="KW-0812">Transmembrane</keyword>
<keyword evidence="1" id="KW-0472">Membrane</keyword>
<dbReference type="OrthoDB" id="311526at2759"/>
<keyword evidence="1" id="KW-1133">Transmembrane helix</keyword>
<feature type="transmembrane region" description="Helical" evidence="1">
    <location>
        <begin position="1301"/>
        <end position="1320"/>
    </location>
</feature>
<keyword evidence="4" id="KW-1185">Reference proteome</keyword>
<feature type="chain" id="PRO_5035800628" description="Transmembrane protein" evidence="2">
    <location>
        <begin position="21"/>
        <end position="1336"/>
    </location>
</feature>
<evidence type="ECO:0000313" key="4">
    <source>
        <dbReference type="Proteomes" id="UP000692954"/>
    </source>
</evidence>
<evidence type="ECO:0008006" key="5">
    <source>
        <dbReference type="Google" id="ProtNLM"/>
    </source>
</evidence>
<protein>
    <recommendedName>
        <fullName evidence="5">Transmembrane protein</fullName>
    </recommendedName>
</protein>
<reference evidence="3" key="1">
    <citation type="submission" date="2021-01" db="EMBL/GenBank/DDBJ databases">
        <authorList>
            <consortium name="Genoscope - CEA"/>
            <person name="William W."/>
        </authorList>
    </citation>
    <scope>NUCLEOTIDE SEQUENCE</scope>
</reference>
<evidence type="ECO:0000256" key="2">
    <source>
        <dbReference type="SAM" id="SignalP"/>
    </source>
</evidence>
<sequence length="1336" mass="156816">MIFFTFILAIKCCPLMIDDANQNINIYPTNGEYFEYPISDLFEGNNLIYNYYPIIPNIQLKNAFTKISQIDGYEFQSISSNQTHFATITKENYVILYEWNNFNIQQYGQRLSIKKEYQCYNIIMIADINILLDCYAEDHFYLLNLMNTSFNIVYSIQTKKPISSKMQAIYNESELFLIYAQYYQNLSVLTLFSSQYDNLTSYQNEFIQIDIPQRENPYIYILFGQSISQFIITQNYTFYETSNFMLKRAAQYFQVYYDYQILSQCDQLIILSYDVQDQYEASRILGCVDGIINYIGGGSYDLYQSKQLIQVVFNDELVLFQSLHYLKLYTLQENEYSLGYVVINKDTQIYFNLNNNILFTFSKQIIVYQLLAIPTLQINLTEQQVQGNKYDITIQMKYLNLTQKGLCKLFMSITILDQNDLNIYLQRVLSNQVNFPMYELTNSKKDIQFFGEFSGQLLSYNVYTNNKQFGSLNQKTFQKQFEFTNQTFYLAQIVNIQFRLFPYNTFFIGITNEQIQIFLIGNSLQSYDLWKAFNISIKPQALQVAYSISEILIIGLKDNDKIYLYQIYCNQIEPSSYKFQFRKFEEQFSFLVTFNNLITLFERKEIQITTLNFTDLVIINEIMINQLFNRDKLLKFNPIQIAINTQSLSSCLFINNINNVIIIAIGQHNQPIPVSIIEFKFQIKQINIVNQQLVLSYICNSKSDVCFQVWNFQNLRQPFFMKDMKSVLYKNLLTILSDNLFFYVQLSNYTVLVYNPYIPEHMSLYYQLNLSSTFICTFYLNYQSYQSLLYFDNSIYSLFAKQNFELQVNQSLNFERSYPVMIYNYSVTSLLNQTAIQYTPNQSLIYASNFTMFQPKTKKNIILEKKDLNLNDRTFTIPMNLILDRQTSLCYFPNSSQNDQQDQYFSNHTCNISNFGYSSVNQNQKSYKLVTAVNNQFFVLQNNSYILIVNQQLEYLQLYNYTNFNFDECLKSTSFNLTLSSICQNASAQYLLSITFDLQGNVQDINSFLIPYTLIKITKINTIAYLNFILATSYNSSIQELYLFNQLNSSSMNSINNNYYIQDFSVALFNSSQDINKQNLVILTYISDDYIYYQYLYLRKNSFELASNSFFHQQTGVPVFGVQILILQIINNQILILITSREGISGLFVFQVFQGEVFDIIATIPNYNFGNISLIHNSIYSNGFLLQQFQLGYNYTIGVYQIGKFFDNTREDPILMIGSQNSTSLEYAFIGNTEHQNGTCLALHNDGSILNYSISTRLLQCHYRQRKTTVQVNILCENEFSSGSYEITFVLPPLEINSRGWIYSLIILITLQLIGFYFLVKYRMRNFGYINPEIEI</sequence>